<evidence type="ECO:0000256" key="2">
    <source>
        <dbReference type="ARBA" id="ARBA00022741"/>
    </source>
</evidence>
<name>A0A841MHJ5_9BACT</name>
<evidence type="ECO:0000259" key="4">
    <source>
        <dbReference type="SMART" id="SM00382"/>
    </source>
</evidence>
<keyword evidence="6" id="KW-1185">Reference proteome</keyword>
<comment type="caution">
    <text evidence="5">The sequence shown here is derived from an EMBL/GenBank/DDBJ whole genome shotgun (WGS) entry which is preliminary data.</text>
</comment>
<evidence type="ECO:0000313" key="5">
    <source>
        <dbReference type="EMBL" id="MBB6326323.1"/>
    </source>
</evidence>
<dbReference type="PANTHER" id="PTHR23073">
    <property type="entry name" value="26S PROTEASOME REGULATORY SUBUNIT"/>
    <property type="match status" value="1"/>
</dbReference>
<dbReference type="Pfam" id="PF00004">
    <property type="entry name" value="AAA"/>
    <property type="match status" value="1"/>
</dbReference>
<dbReference type="RefSeq" id="WP_246388386.1">
    <property type="nucleotide sequence ID" value="NZ_JACIJO010000002.1"/>
</dbReference>
<evidence type="ECO:0000256" key="1">
    <source>
        <dbReference type="ARBA" id="ARBA00006914"/>
    </source>
</evidence>
<reference evidence="5 6" key="1">
    <citation type="submission" date="2020-08" db="EMBL/GenBank/DDBJ databases">
        <title>Genomic Encyclopedia of Type Strains, Phase IV (KMG-IV): sequencing the most valuable type-strain genomes for metagenomic binning, comparative biology and taxonomic classification.</title>
        <authorList>
            <person name="Goeker M."/>
        </authorList>
    </citation>
    <scope>NUCLEOTIDE SEQUENCE [LARGE SCALE GENOMIC DNA]</scope>
    <source>
        <strain evidence="5 6">DSM 102044</strain>
    </source>
</reference>
<dbReference type="InterPro" id="IPR050221">
    <property type="entry name" value="26S_Proteasome_ATPase"/>
</dbReference>
<dbReference type="Proteomes" id="UP000588604">
    <property type="component" value="Unassembled WGS sequence"/>
</dbReference>
<dbReference type="InterPro" id="IPR003593">
    <property type="entry name" value="AAA+_ATPase"/>
</dbReference>
<dbReference type="GO" id="GO:0016887">
    <property type="term" value="F:ATP hydrolysis activity"/>
    <property type="evidence" value="ECO:0007669"/>
    <property type="project" value="InterPro"/>
</dbReference>
<dbReference type="CDD" id="cd19481">
    <property type="entry name" value="RecA-like_protease"/>
    <property type="match status" value="1"/>
</dbReference>
<feature type="domain" description="AAA+ ATPase" evidence="4">
    <location>
        <begin position="258"/>
        <end position="386"/>
    </location>
</feature>
<keyword evidence="2" id="KW-0547">Nucleotide-binding</keyword>
<dbReference type="InterPro" id="IPR003959">
    <property type="entry name" value="ATPase_AAA_core"/>
</dbReference>
<proteinExistence type="inferred from homology"/>
<comment type="similarity">
    <text evidence="1">Belongs to the AAA ATPase family.</text>
</comment>
<dbReference type="EMBL" id="JACIJO010000002">
    <property type="protein sequence ID" value="MBB6326323.1"/>
    <property type="molecule type" value="Genomic_DNA"/>
</dbReference>
<evidence type="ECO:0000313" key="6">
    <source>
        <dbReference type="Proteomes" id="UP000588604"/>
    </source>
</evidence>
<dbReference type="AlphaFoldDB" id="A0A841MHJ5"/>
<dbReference type="Gene3D" id="3.40.50.300">
    <property type="entry name" value="P-loop containing nucleotide triphosphate hydrolases"/>
    <property type="match status" value="1"/>
</dbReference>
<accession>A0A841MHJ5</accession>
<dbReference type="GO" id="GO:0005524">
    <property type="term" value="F:ATP binding"/>
    <property type="evidence" value="ECO:0007669"/>
    <property type="project" value="UniProtKB-KW"/>
</dbReference>
<gene>
    <name evidence="5" type="ORF">FHS59_001951</name>
</gene>
<evidence type="ECO:0000256" key="3">
    <source>
        <dbReference type="ARBA" id="ARBA00022840"/>
    </source>
</evidence>
<organism evidence="5 6">
    <name type="scientific">Algoriphagus iocasae</name>
    <dbReference type="NCBI Taxonomy" id="1836499"/>
    <lineage>
        <taxon>Bacteria</taxon>
        <taxon>Pseudomonadati</taxon>
        <taxon>Bacteroidota</taxon>
        <taxon>Cytophagia</taxon>
        <taxon>Cytophagales</taxon>
        <taxon>Cyclobacteriaceae</taxon>
        <taxon>Algoriphagus</taxon>
    </lineage>
</organism>
<dbReference type="InterPro" id="IPR027417">
    <property type="entry name" value="P-loop_NTPase"/>
</dbReference>
<dbReference type="SMART" id="SM00382">
    <property type="entry name" value="AAA"/>
    <property type="match status" value="1"/>
</dbReference>
<protein>
    <recommendedName>
        <fullName evidence="4">AAA+ ATPase domain-containing protein</fullName>
    </recommendedName>
</protein>
<dbReference type="SUPFAM" id="SSF52540">
    <property type="entry name" value="P-loop containing nucleoside triphosphate hydrolases"/>
    <property type="match status" value="1"/>
</dbReference>
<keyword evidence="3" id="KW-0067">ATP-binding</keyword>
<sequence length="467" mass="53727">MEYRHYQIAMDGRNNIGRMVTTTKHNASTIQQELDWLQSILKARSAMNANPGNQVRDVLEIPAPEFNDPLGAYAHFVKKLSLTEAERFLLILAAVPHIKPQMLDMFMGKNQLTQQIFTEFGGMKGKNHNGFISTGETVLFILAGSNLEKRFQYLSLFDKNSRLFKEGHLQLSDTENDEPYLNGTLIINRDTLQEITSGTVRKPDFSANFPAQLLQTEMEWEDLVLNPHTEEELREIEIWLKHKDQLLHTWGMNKKLKPGFKALFYGPPGTGKTLTTTLLGKKLGLDVYRIDLSRIVSKYIGETEKNLAKIFDRAERKGWILFFDEADALFGKRTSVSDSHDRYANQEVSYLLQRIEEYDGLVILATNLKSNMDEAFMRRFQASVFFPMPQPEERKKLWQKGFPEKVELDKRINFQELAKSYELSGGSIVQVIQHSLLKALDKGSNQVMLGDLREGIRREYHKMGRTI</sequence>